<reference evidence="2" key="2">
    <citation type="submission" date="2015-06" db="UniProtKB">
        <authorList>
            <consortium name="EnsemblPlants"/>
        </authorList>
    </citation>
    <scope>IDENTIFICATION</scope>
</reference>
<evidence type="ECO:0000313" key="3">
    <source>
        <dbReference type="Proteomes" id="UP000008022"/>
    </source>
</evidence>
<dbReference type="Gramene" id="ORUFI05G14010.1">
    <property type="protein sequence ID" value="ORUFI05G14010.1"/>
    <property type="gene ID" value="ORUFI05G14010"/>
</dbReference>
<evidence type="ECO:0000313" key="2">
    <source>
        <dbReference type="EnsemblPlants" id="ORUFI05G14010.1"/>
    </source>
</evidence>
<dbReference type="Proteomes" id="UP000008022">
    <property type="component" value="Unassembled WGS sequence"/>
</dbReference>
<proteinExistence type="predicted"/>
<feature type="compositionally biased region" description="Polar residues" evidence="1">
    <location>
        <begin position="30"/>
        <end position="47"/>
    </location>
</feature>
<dbReference type="AlphaFoldDB" id="A0A0E0PL74"/>
<reference evidence="3" key="1">
    <citation type="submission" date="2013-06" db="EMBL/GenBank/DDBJ databases">
        <authorList>
            <person name="Zhao Q."/>
        </authorList>
    </citation>
    <scope>NUCLEOTIDE SEQUENCE</scope>
    <source>
        <strain evidence="3">cv. W1943</strain>
    </source>
</reference>
<feature type="compositionally biased region" description="Basic residues" evidence="1">
    <location>
        <begin position="20"/>
        <end position="29"/>
    </location>
</feature>
<name>A0A0E0PL74_ORYRU</name>
<dbReference type="HOGENOM" id="CLU_1963209_0_0_1"/>
<protein>
    <submittedName>
        <fullName evidence="2">Uncharacterized protein</fullName>
    </submittedName>
</protein>
<sequence>MLSESLNAVVSEENAFSASRPKKRKHYYKNTKTYFINNNDNTRTSQAQKHRRRKGRVPPSPPNRRLHHRDTGPPLAPLPLDPTEGRAPSLPATMGGGGGAASPPVGEGEVERRLRRWGRGVAPLAPSF</sequence>
<organism evidence="2 3">
    <name type="scientific">Oryza rufipogon</name>
    <name type="common">Brownbeard rice</name>
    <name type="synonym">Asian wild rice</name>
    <dbReference type="NCBI Taxonomy" id="4529"/>
    <lineage>
        <taxon>Eukaryota</taxon>
        <taxon>Viridiplantae</taxon>
        <taxon>Streptophyta</taxon>
        <taxon>Embryophyta</taxon>
        <taxon>Tracheophyta</taxon>
        <taxon>Spermatophyta</taxon>
        <taxon>Magnoliopsida</taxon>
        <taxon>Liliopsida</taxon>
        <taxon>Poales</taxon>
        <taxon>Poaceae</taxon>
        <taxon>BOP clade</taxon>
        <taxon>Oryzoideae</taxon>
        <taxon>Oryzeae</taxon>
        <taxon>Oryzinae</taxon>
        <taxon>Oryza</taxon>
    </lineage>
</organism>
<evidence type="ECO:0000256" key="1">
    <source>
        <dbReference type="SAM" id="MobiDB-lite"/>
    </source>
</evidence>
<dbReference type="EnsemblPlants" id="ORUFI05G14010.1">
    <property type="protein sequence ID" value="ORUFI05G14010.1"/>
    <property type="gene ID" value="ORUFI05G14010"/>
</dbReference>
<accession>A0A0E0PL74</accession>
<keyword evidence="3" id="KW-1185">Reference proteome</keyword>
<feature type="region of interest" description="Disordered" evidence="1">
    <location>
        <begin position="1"/>
        <end position="128"/>
    </location>
</feature>